<evidence type="ECO:0000256" key="2">
    <source>
        <dbReference type="ARBA" id="ARBA00022490"/>
    </source>
</evidence>
<evidence type="ECO:0000313" key="11">
    <source>
        <dbReference type="EMBL" id="KAA9004841.1"/>
    </source>
</evidence>
<comment type="caution">
    <text evidence="11">The sequence shown here is derived from an EMBL/GenBank/DDBJ whole genome shotgun (WGS) entry which is preliminary data.</text>
</comment>
<protein>
    <submittedName>
        <fullName evidence="11">Response regulator</fullName>
    </submittedName>
</protein>
<keyword evidence="5" id="KW-0805">Transcription regulation</keyword>
<feature type="domain" description="Response regulatory" evidence="10">
    <location>
        <begin position="3"/>
        <end position="120"/>
    </location>
</feature>
<dbReference type="CDD" id="cd17536">
    <property type="entry name" value="REC_YesN-like"/>
    <property type="match status" value="1"/>
</dbReference>
<dbReference type="InterPro" id="IPR020449">
    <property type="entry name" value="Tscrpt_reg_AraC-type_HTH"/>
</dbReference>
<evidence type="ECO:0000256" key="6">
    <source>
        <dbReference type="ARBA" id="ARBA00023125"/>
    </source>
</evidence>
<keyword evidence="4" id="KW-0902">Two-component regulatory system</keyword>
<keyword evidence="7" id="KW-0804">Transcription</keyword>
<dbReference type="PROSITE" id="PS00041">
    <property type="entry name" value="HTH_ARAC_FAMILY_1"/>
    <property type="match status" value="1"/>
</dbReference>
<comment type="subcellular location">
    <subcellularLocation>
        <location evidence="1">Cytoplasm</location>
    </subcellularLocation>
</comment>
<dbReference type="GO" id="GO:0003700">
    <property type="term" value="F:DNA-binding transcription factor activity"/>
    <property type="evidence" value="ECO:0007669"/>
    <property type="project" value="InterPro"/>
</dbReference>
<dbReference type="SUPFAM" id="SSF52172">
    <property type="entry name" value="CheY-like"/>
    <property type="match status" value="1"/>
</dbReference>
<dbReference type="RefSeq" id="WP_150457992.1">
    <property type="nucleotide sequence ID" value="NZ_VYKK01000012.1"/>
</dbReference>
<organism evidence="11 12">
    <name type="scientific">Paenibacillus spiritus</name>
    <dbReference type="NCBI Taxonomy" id="2496557"/>
    <lineage>
        <taxon>Bacteria</taxon>
        <taxon>Bacillati</taxon>
        <taxon>Bacillota</taxon>
        <taxon>Bacilli</taxon>
        <taxon>Bacillales</taxon>
        <taxon>Paenibacillaceae</taxon>
        <taxon>Paenibacillus</taxon>
    </lineage>
</organism>
<evidence type="ECO:0000313" key="12">
    <source>
        <dbReference type="Proteomes" id="UP000367750"/>
    </source>
</evidence>
<dbReference type="EMBL" id="VYKK01000012">
    <property type="protein sequence ID" value="KAA9004841.1"/>
    <property type="molecule type" value="Genomic_DNA"/>
</dbReference>
<dbReference type="InterPro" id="IPR018062">
    <property type="entry name" value="HTH_AraC-typ_CS"/>
</dbReference>
<dbReference type="Gene3D" id="1.10.10.60">
    <property type="entry name" value="Homeodomain-like"/>
    <property type="match status" value="2"/>
</dbReference>
<gene>
    <name evidence="11" type="ORF">F4V43_09410</name>
</gene>
<evidence type="ECO:0000256" key="1">
    <source>
        <dbReference type="ARBA" id="ARBA00004496"/>
    </source>
</evidence>
<dbReference type="Pfam" id="PF00072">
    <property type="entry name" value="Response_reg"/>
    <property type="match status" value="1"/>
</dbReference>
<evidence type="ECO:0000259" key="9">
    <source>
        <dbReference type="PROSITE" id="PS01124"/>
    </source>
</evidence>
<evidence type="ECO:0000256" key="7">
    <source>
        <dbReference type="ARBA" id="ARBA00023163"/>
    </source>
</evidence>
<evidence type="ECO:0000256" key="4">
    <source>
        <dbReference type="ARBA" id="ARBA00023012"/>
    </source>
</evidence>
<feature type="domain" description="HTH araC/xylS-type" evidence="9">
    <location>
        <begin position="434"/>
        <end position="532"/>
    </location>
</feature>
<dbReference type="InterPro" id="IPR009057">
    <property type="entry name" value="Homeodomain-like_sf"/>
</dbReference>
<keyword evidence="6" id="KW-0238">DNA-binding</keyword>
<evidence type="ECO:0000256" key="3">
    <source>
        <dbReference type="ARBA" id="ARBA00022553"/>
    </source>
</evidence>
<dbReference type="SUPFAM" id="SSF46689">
    <property type="entry name" value="Homeodomain-like"/>
    <property type="match status" value="2"/>
</dbReference>
<keyword evidence="2" id="KW-0963">Cytoplasm</keyword>
<evidence type="ECO:0000259" key="10">
    <source>
        <dbReference type="PROSITE" id="PS50110"/>
    </source>
</evidence>
<dbReference type="GO" id="GO:0005737">
    <property type="term" value="C:cytoplasm"/>
    <property type="evidence" value="ECO:0007669"/>
    <property type="project" value="UniProtKB-SubCell"/>
</dbReference>
<accession>A0A5J5GA38</accession>
<dbReference type="Proteomes" id="UP000367750">
    <property type="component" value="Unassembled WGS sequence"/>
</dbReference>
<name>A0A5J5GA38_9BACL</name>
<dbReference type="PANTHER" id="PTHR42713:SF3">
    <property type="entry name" value="TRANSCRIPTIONAL REGULATORY PROTEIN HPTR"/>
    <property type="match status" value="1"/>
</dbReference>
<dbReference type="InterPro" id="IPR051552">
    <property type="entry name" value="HptR"/>
</dbReference>
<dbReference type="PRINTS" id="PR00032">
    <property type="entry name" value="HTHARAC"/>
</dbReference>
<dbReference type="GO" id="GO:0043565">
    <property type="term" value="F:sequence-specific DNA binding"/>
    <property type="evidence" value="ECO:0007669"/>
    <property type="project" value="InterPro"/>
</dbReference>
<evidence type="ECO:0000256" key="5">
    <source>
        <dbReference type="ARBA" id="ARBA00023015"/>
    </source>
</evidence>
<keyword evidence="12" id="KW-1185">Reference proteome</keyword>
<dbReference type="PROSITE" id="PS01124">
    <property type="entry name" value="HTH_ARAC_FAMILY_2"/>
    <property type="match status" value="1"/>
</dbReference>
<dbReference type="Gene3D" id="3.40.50.2300">
    <property type="match status" value="1"/>
</dbReference>
<keyword evidence="3 8" id="KW-0597">Phosphoprotein</keyword>
<dbReference type="InterPro" id="IPR018060">
    <property type="entry name" value="HTH_AraC"/>
</dbReference>
<sequence length="539" mass="61379">MTNVLIVDDEKHVREAIRYFVPWDQYGVTGIYEASNGREAMELVQQHRPAVVFTDMRMPLVDGASLLEWLHSHAPYTKTVVVSGYQDFDYVKPAIVYGGTDYLLKPVSGKQVAEAAERAFELWNKEKNEREQAFRQKIQLNVLRPLYWDKALSDLVTGRKAYAELASAMEEELGLPSGTAVCRMAIVSLQSAGGRLLRKLHDDVQLTAFAVANICNEILSRDRSGFAFRYWHDGADVALLLWSREPALGLLEEINRSMEAAYRMGLEIGLSAEQPFPDGIRLAFHQAGLALDERNLLGAPAGVQEFREAALPTENAAETEALQPLAERFGLALLTGDPERVGRALAEFCERLTGLPLLTGSVFSRWQEKIMDEIRRWLREWAGDGDARELKLPGYSDEAGNFSLVLWQRRLMELLTELCAEFRLSRTSDSRIVLEIRDYLDRNFERELTLQHIAERFYLSRENVSRKFKQVTGENLSDYLTRLRIDKAKSLIRHTDIRLSQVAERVGYEDEKYFSRVFKKATGLTPREYRKLGGTDGTE</sequence>
<reference evidence="11 12" key="1">
    <citation type="submission" date="2019-09" db="EMBL/GenBank/DDBJ databases">
        <title>Bacillus ochoae sp. nov., Paenibacillus whitsoniae sp. nov., Paenibacillus spiritus sp. nov. Isolated from the Mars Exploration Rover during spacecraft assembly.</title>
        <authorList>
            <person name="Seuylemezian A."/>
            <person name="Vaishampayan P."/>
        </authorList>
    </citation>
    <scope>NUCLEOTIDE SEQUENCE [LARGE SCALE GENOMIC DNA]</scope>
    <source>
        <strain evidence="11 12">MER_111</strain>
    </source>
</reference>
<feature type="modified residue" description="4-aspartylphosphate" evidence="8">
    <location>
        <position position="55"/>
    </location>
</feature>
<evidence type="ECO:0000256" key="8">
    <source>
        <dbReference type="PROSITE-ProRule" id="PRU00169"/>
    </source>
</evidence>
<dbReference type="SMART" id="SM00342">
    <property type="entry name" value="HTH_ARAC"/>
    <property type="match status" value="1"/>
</dbReference>
<proteinExistence type="predicted"/>
<dbReference type="InterPro" id="IPR011006">
    <property type="entry name" value="CheY-like_superfamily"/>
</dbReference>
<dbReference type="GO" id="GO:0000160">
    <property type="term" value="P:phosphorelay signal transduction system"/>
    <property type="evidence" value="ECO:0007669"/>
    <property type="project" value="UniProtKB-KW"/>
</dbReference>
<dbReference type="PANTHER" id="PTHR42713">
    <property type="entry name" value="HISTIDINE KINASE-RELATED"/>
    <property type="match status" value="1"/>
</dbReference>
<dbReference type="Pfam" id="PF12833">
    <property type="entry name" value="HTH_18"/>
    <property type="match status" value="1"/>
</dbReference>
<dbReference type="OrthoDB" id="159632at2"/>
<dbReference type="PROSITE" id="PS50110">
    <property type="entry name" value="RESPONSE_REGULATORY"/>
    <property type="match status" value="1"/>
</dbReference>
<dbReference type="AlphaFoldDB" id="A0A5J5GA38"/>
<dbReference type="SMART" id="SM00448">
    <property type="entry name" value="REC"/>
    <property type="match status" value="1"/>
</dbReference>
<dbReference type="InterPro" id="IPR001789">
    <property type="entry name" value="Sig_transdc_resp-reg_receiver"/>
</dbReference>